<dbReference type="WBParaSite" id="L893_g65.t1">
    <property type="protein sequence ID" value="L893_g65.t1"/>
    <property type="gene ID" value="L893_g65"/>
</dbReference>
<organism evidence="2 3">
    <name type="scientific">Steinernema glaseri</name>
    <dbReference type="NCBI Taxonomy" id="37863"/>
    <lineage>
        <taxon>Eukaryota</taxon>
        <taxon>Metazoa</taxon>
        <taxon>Ecdysozoa</taxon>
        <taxon>Nematoda</taxon>
        <taxon>Chromadorea</taxon>
        <taxon>Rhabditida</taxon>
        <taxon>Tylenchina</taxon>
        <taxon>Panagrolaimomorpha</taxon>
        <taxon>Strongyloidoidea</taxon>
        <taxon>Steinernematidae</taxon>
        <taxon>Steinernema</taxon>
    </lineage>
</organism>
<evidence type="ECO:0000313" key="3">
    <source>
        <dbReference type="WBParaSite" id="L893_g65.t1"/>
    </source>
</evidence>
<dbReference type="Proteomes" id="UP000095287">
    <property type="component" value="Unplaced"/>
</dbReference>
<protein>
    <submittedName>
        <fullName evidence="3">Uncharacterized protein</fullName>
    </submittedName>
</protein>
<proteinExistence type="predicted"/>
<dbReference type="AlphaFoldDB" id="A0A1I8AJQ6"/>
<keyword evidence="2" id="KW-1185">Reference proteome</keyword>
<accession>A0A1I8AJQ6</accession>
<feature type="region of interest" description="Disordered" evidence="1">
    <location>
        <begin position="33"/>
        <end position="72"/>
    </location>
</feature>
<evidence type="ECO:0000313" key="2">
    <source>
        <dbReference type="Proteomes" id="UP000095287"/>
    </source>
</evidence>
<name>A0A1I8AJQ6_9BILA</name>
<sequence>MRGVRGLPGAAEGDKIIRGRVLTTSLDTSAPRSLARVASGDCGRPAPSRPVPYRTPSPAASSKRATADDRSAETTRKLGCLSGLCLSGRYWTLCTLKGLRRQRPLAVLPRKEYLSFLVPRRRSMAVASTLGYTYQLANVLKATQSWFGKGYSTRSRRRASSISGL</sequence>
<reference evidence="3" key="1">
    <citation type="submission" date="2016-11" db="UniProtKB">
        <authorList>
            <consortium name="WormBaseParasite"/>
        </authorList>
    </citation>
    <scope>IDENTIFICATION</scope>
</reference>
<evidence type="ECO:0000256" key="1">
    <source>
        <dbReference type="SAM" id="MobiDB-lite"/>
    </source>
</evidence>